<organism evidence="9 10">
    <name type="scientific">Filobacillus milosensis</name>
    <dbReference type="NCBI Taxonomy" id="94137"/>
    <lineage>
        <taxon>Bacteria</taxon>
        <taxon>Bacillati</taxon>
        <taxon>Bacillota</taxon>
        <taxon>Bacilli</taxon>
        <taxon>Bacillales</taxon>
        <taxon>Bacillaceae</taxon>
        <taxon>Filobacillus</taxon>
    </lineage>
</organism>
<keyword evidence="4 7" id="KW-0812">Transmembrane</keyword>
<evidence type="ECO:0000256" key="2">
    <source>
        <dbReference type="ARBA" id="ARBA00022448"/>
    </source>
</evidence>
<evidence type="ECO:0000256" key="6">
    <source>
        <dbReference type="ARBA" id="ARBA00023136"/>
    </source>
</evidence>
<dbReference type="Proteomes" id="UP000297975">
    <property type="component" value="Unassembled WGS sequence"/>
</dbReference>
<dbReference type="InterPro" id="IPR022324">
    <property type="entry name" value="Bacilysin_exporter_BacE_put"/>
</dbReference>
<dbReference type="InterPro" id="IPR020846">
    <property type="entry name" value="MFS_dom"/>
</dbReference>
<accession>A0A4Y8IR92</accession>
<dbReference type="SUPFAM" id="SSF103473">
    <property type="entry name" value="MFS general substrate transporter"/>
    <property type="match status" value="1"/>
</dbReference>
<evidence type="ECO:0000256" key="3">
    <source>
        <dbReference type="ARBA" id="ARBA00022475"/>
    </source>
</evidence>
<dbReference type="EMBL" id="SOPW01000002">
    <property type="protein sequence ID" value="TFB24303.1"/>
    <property type="molecule type" value="Genomic_DNA"/>
</dbReference>
<feature type="transmembrane region" description="Helical" evidence="7">
    <location>
        <begin position="72"/>
        <end position="90"/>
    </location>
</feature>
<evidence type="ECO:0000256" key="7">
    <source>
        <dbReference type="SAM" id="Phobius"/>
    </source>
</evidence>
<dbReference type="PROSITE" id="PS50850">
    <property type="entry name" value="MFS"/>
    <property type="match status" value="1"/>
</dbReference>
<feature type="domain" description="Major facilitator superfamily (MFS) profile" evidence="8">
    <location>
        <begin position="6"/>
        <end position="392"/>
    </location>
</feature>
<evidence type="ECO:0000313" key="9">
    <source>
        <dbReference type="EMBL" id="TFB24303.1"/>
    </source>
</evidence>
<dbReference type="PRINTS" id="PR01988">
    <property type="entry name" value="EXPORTERBACE"/>
</dbReference>
<dbReference type="GO" id="GO:0022857">
    <property type="term" value="F:transmembrane transporter activity"/>
    <property type="evidence" value="ECO:0007669"/>
    <property type="project" value="InterPro"/>
</dbReference>
<feature type="transmembrane region" description="Helical" evidence="7">
    <location>
        <begin position="9"/>
        <end position="33"/>
    </location>
</feature>
<name>A0A4Y8IR92_9BACI</name>
<dbReference type="OrthoDB" id="2156306at2"/>
<feature type="transmembrane region" description="Helical" evidence="7">
    <location>
        <begin position="305"/>
        <end position="326"/>
    </location>
</feature>
<feature type="transmembrane region" description="Helical" evidence="7">
    <location>
        <begin position="279"/>
        <end position="299"/>
    </location>
</feature>
<dbReference type="GO" id="GO:0005886">
    <property type="term" value="C:plasma membrane"/>
    <property type="evidence" value="ECO:0007669"/>
    <property type="project" value="UniProtKB-SubCell"/>
</dbReference>
<keyword evidence="3" id="KW-1003">Cell membrane</keyword>
<feature type="transmembrane region" description="Helical" evidence="7">
    <location>
        <begin position="338"/>
        <end position="360"/>
    </location>
</feature>
<dbReference type="PANTHER" id="PTHR43266">
    <property type="entry name" value="MACROLIDE-EFFLUX PROTEIN"/>
    <property type="match status" value="1"/>
</dbReference>
<comment type="caution">
    <text evidence="9">The sequence shown here is derived from an EMBL/GenBank/DDBJ whole genome shotgun (WGS) entry which is preliminary data.</text>
</comment>
<evidence type="ECO:0000313" key="10">
    <source>
        <dbReference type="Proteomes" id="UP000297975"/>
    </source>
</evidence>
<evidence type="ECO:0000256" key="1">
    <source>
        <dbReference type="ARBA" id="ARBA00004651"/>
    </source>
</evidence>
<evidence type="ECO:0000256" key="4">
    <source>
        <dbReference type="ARBA" id="ARBA00022692"/>
    </source>
</evidence>
<feature type="transmembrane region" description="Helical" evidence="7">
    <location>
        <begin position="39"/>
        <end position="60"/>
    </location>
</feature>
<dbReference type="CDD" id="cd06173">
    <property type="entry name" value="MFS_MefA_like"/>
    <property type="match status" value="1"/>
</dbReference>
<comment type="subcellular location">
    <subcellularLocation>
        <location evidence="1">Cell membrane</location>
        <topology evidence="1">Multi-pass membrane protein</topology>
    </subcellularLocation>
</comment>
<dbReference type="Gene3D" id="1.20.1250.20">
    <property type="entry name" value="MFS general substrate transporter like domains"/>
    <property type="match status" value="1"/>
</dbReference>
<protein>
    <submittedName>
        <fullName evidence="9">MFS transporter</fullName>
    </submittedName>
</protein>
<dbReference type="InterPro" id="IPR011701">
    <property type="entry name" value="MFS"/>
</dbReference>
<feature type="transmembrane region" description="Helical" evidence="7">
    <location>
        <begin position="162"/>
        <end position="182"/>
    </location>
</feature>
<feature type="transmembrane region" description="Helical" evidence="7">
    <location>
        <begin position="251"/>
        <end position="272"/>
    </location>
</feature>
<keyword evidence="2" id="KW-0813">Transport</keyword>
<feature type="transmembrane region" description="Helical" evidence="7">
    <location>
        <begin position="96"/>
        <end position="118"/>
    </location>
</feature>
<keyword evidence="6 7" id="KW-0472">Membrane</keyword>
<dbReference type="AlphaFoldDB" id="A0A4Y8IR92"/>
<evidence type="ECO:0000259" key="8">
    <source>
        <dbReference type="PROSITE" id="PS50850"/>
    </source>
</evidence>
<sequence>MFTWKSPMLLILGIGISYLGNWIYLVAINLYILDLTGSAAAVAGLFVIRPIATIMTNTWSGSVIDRVNKKRLLVFVDIIRGGLVFTIPFIENLWGIYSMIFVISLFASFFGPTSQVYITRLVPQEKRQRFNSILGTMSSGAFLIGPALSGVLIMSYGTDLSIFINALTFIICGGLILLLPNIDGKGSVSKQTGIQEWINDWKVVTGFFKSSRFFVTVYLLFQITMLIGFALDSQEVTFIKQHLNLSDDGYGFLVSITGVGSIIGALIAATLANKVHLRYYLGGGILLSTVGYILFYSSFNFISALTAFLILGFFLAFANAGYATFFQNNVPTDIMGRIGSVANMIQSAIQILFTLILGFVAEIFTLQMVTLIGSILAFIISIVLVCYLFANKSQFNSNEI</sequence>
<keyword evidence="5 7" id="KW-1133">Transmembrane helix</keyword>
<dbReference type="PANTHER" id="PTHR43266:SF7">
    <property type="entry name" value="TRANSPORTER, PUTATIVE-RELATED"/>
    <property type="match status" value="1"/>
</dbReference>
<feature type="transmembrane region" description="Helical" evidence="7">
    <location>
        <begin position="213"/>
        <end position="231"/>
    </location>
</feature>
<gene>
    <name evidence="9" type="ORF">E3U55_02035</name>
</gene>
<dbReference type="Pfam" id="PF07690">
    <property type="entry name" value="MFS_1"/>
    <property type="match status" value="1"/>
</dbReference>
<evidence type="ECO:0000256" key="5">
    <source>
        <dbReference type="ARBA" id="ARBA00022989"/>
    </source>
</evidence>
<reference evidence="9 10" key="1">
    <citation type="submission" date="2019-03" db="EMBL/GenBank/DDBJ databases">
        <authorList>
            <person name="He R.-H."/>
        </authorList>
    </citation>
    <scope>NUCLEOTIDE SEQUENCE [LARGE SCALE GENOMIC DNA]</scope>
    <source>
        <strain evidence="10">SH 714</strain>
    </source>
</reference>
<proteinExistence type="predicted"/>
<dbReference type="InterPro" id="IPR036259">
    <property type="entry name" value="MFS_trans_sf"/>
</dbReference>
<feature type="transmembrane region" description="Helical" evidence="7">
    <location>
        <begin position="130"/>
        <end position="156"/>
    </location>
</feature>
<keyword evidence="10" id="KW-1185">Reference proteome</keyword>
<feature type="transmembrane region" description="Helical" evidence="7">
    <location>
        <begin position="366"/>
        <end position="390"/>
    </location>
</feature>